<dbReference type="GO" id="GO:0005524">
    <property type="term" value="F:ATP binding"/>
    <property type="evidence" value="ECO:0007669"/>
    <property type="project" value="UniProtKB-KW"/>
</dbReference>
<accession>A0A7W9IMB4</accession>
<dbReference type="AlphaFoldDB" id="A0A7W9IMB4"/>
<dbReference type="InterPro" id="IPR041664">
    <property type="entry name" value="AAA_16"/>
</dbReference>
<protein>
    <recommendedName>
        <fullName evidence="4">Orc1-like AAA ATPase domain-containing protein</fullName>
    </recommendedName>
</protein>
<evidence type="ECO:0000259" key="4">
    <source>
        <dbReference type="Pfam" id="PF13191"/>
    </source>
</evidence>
<keyword evidence="2" id="KW-0067">ATP-binding</keyword>
<name>A0A7W9IMB4_9ACTN</name>
<evidence type="ECO:0000313" key="6">
    <source>
        <dbReference type="Proteomes" id="UP000540685"/>
    </source>
</evidence>
<dbReference type="GO" id="GO:0004016">
    <property type="term" value="F:adenylate cyclase activity"/>
    <property type="evidence" value="ECO:0007669"/>
    <property type="project" value="TreeGrafter"/>
</dbReference>
<dbReference type="SUPFAM" id="SSF52540">
    <property type="entry name" value="P-loop containing nucleoside triphosphate hydrolases"/>
    <property type="match status" value="1"/>
</dbReference>
<evidence type="ECO:0000256" key="2">
    <source>
        <dbReference type="ARBA" id="ARBA00022840"/>
    </source>
</evidence>
<dbReference type="InterPro" id="IPR027417">
    <property type="entry name" value="P-loop_NTPase"/>
</dbReference>
<keyword evidence="1" id="KW-0547">Nucleotide-binding</keyword>
<dbReference type="GO" id="GO:0005737">
    <property type="term" value="C:cytoplasm"/>
    <property type="evidence" value="ECO:0007669"/>
    <property type="project" value="TreeGrafter"/>
</dbReference>
<feature type="region of interest" description="Disordered" evidence="3">
    <location>
        <begin position="1"/>
        <end position="29"/>
    </location>
</feature>
<keyword evidence="6" id="KW-1185">Reference proteome</keyword>
<evidence type="ECO:0000313" key="5">
    <source>
        <dbReference type="EMBL" id="MBB5822758.1"/>
    </source>
</evidence>
<dbReference type="Gene3D" id="3.40.50.300">
    <property type="entry name" value="P-loop containing nucleotide triphosphate hydrolases"/>
    <property type="match status" value="1"/>
</dbReference>
<evidence type="ECO:0000256" key="3">
    <source>
        <dbReference type="SAM" id="MobiDB-lite"/>
    </source>
</evidence>
<feature type="domain" description="Orc1-like AAA ATPase" evidence="4">
    <location>
        <begin position="34"/>
        <end position="184"/>
    </location>
</feature>
<dbReference type="Proteomes" id="UP000540685">
    <property type="component" value="Unassembled WGS sequence"/>
</dbReference>
<evidence type="ECO:0000256" key="1">
    <source>
        <dbReference type="ARBA" id="ARBA00022741"/>
    </source>
</evidence>
<dbReference type="PANTHER" id="PTHR16305">
    <property type="entry name" value="TESTICULAR SOLUBLE ADENYLYL CYCLASE"/>
    <property type="match status" value="1"/>
</dbReference>
<proteinExistence type="predicted"/>
<dbReference type="EMBL" id="JACHMP010000001">
    <property type="protein sequence ID" value="MBB5822758.1"/>
    <property type="molecule type" value="Genomic_DNA"/>
</dbReference>
<feature type="compositionally biased region" description="Low complexity" evidence="3">
    <location>
        <begin position="1"/>
        <end position="11"/>
    </location>
</feature>
<organism evidence="5 6">
    <name type="scientific">Streptosporangium becharense</name>
    <dbReference type="NCBI Taxonomy" id="1816182"/>
    <lineage>
        <taxon>Bacteria</taxon>
        <taxon>Bacillati</taxon>
        <taxon>Actinomycetota</taxon>
        <taxon>Actinomycetes</taxon>
        <taxon>Streptosporangiales</taxon>
        <taxon>Streptosporangiaceae</taxon>
        <taxon>Streptosporangium</taxon>
    </lineage>
</organism>
<comment type="caution">
    <text evidence="5">The sequence shown here is derived from an EMBL/GenBank/DDBJ whole genome shotgun (WGS) entry which is preliminary data.</text>
</comment>
<dbReference type="PANTHER" id="PTHR16305:SF35">
    <property type="entry name" value="TRANSCRIPTIONAL ACTIVATOR DOMAIN"/>
    <property type="match status" value="1"/>
</dbReference>
<dbReference type="Pfam" id="PF13191">
    <property type="entry name" value="AAA_16"/>
    <property type="match status" value="1"/>
</dbReference>
<gene>
    <name evidence="5" type="ORF">F4562_005820</name>
</gene>
<reference evidence="5 6" key="1">
    <citation type="submission" date="2020-08" db="EMBL/GenBank/DDBJ databases">
        <title>Sequencing the genomes of 1000 actinobacteria strains.</title>
        <authorList>
            <person name="Klenk H.-P."/>
        </authorList>
    </citation>
    <scope>NUCLEOTIDE SEQUENCE [LARGE SCALE GENOMIC DNA]</scope>
    <source>
        <strain evidence="5 6">DSM 46887</strain>
    </source>
</reference>
<sequence length="867" mass="93471">MGLRVLGPGEVYDGGGPVEPGEPPLPEAPAQQALRGREDKLAKLMTLPDRSAWSGVSVAAVSGEPGIGKTYLLRAFRDRCAGLGHVVLWGRCPDAQGSLLLWPWIQILSSLERYHPPPDRAALAGLLDDEIPVGPTDVARFRRNQAVARWLVSAARARPLVIVLDDLHWADPASLELLGDVIALSGGPPRNASLTLVTAFRDTPYGTGVPETLSRLARYDLLRLPLNGLDVTAVRAIAADVGGEVDEPTARRLVERTGGNPFFVRESARLLAQGRTLDTVPAAVAEVIRQRLAPLGPRVRETLEIAAVAGREFSPAVVAAVGRAPVHDALDRAVRAGLVTSCANRMIFTHDLVRETLLRGIPPLRMAALHHDVMTALAARPGSDIAAIAHHAVEAGPGAYGQAVHWARAAAEQAGRRLAYEDAAVWWGRAVTAHDAAGGDPETHVELLLRQVRALLEAGDALGARRARAEAVRVADLAGTPPELIARALAALDTPSVWTLRDPYEAVELRLAQKFEAALHELPEADSPERARLLSGLAQEMYDGSDDPRRNALSSEAVAMARRLGDPHLLLAVLNGRCLTLPTVPAHVPELLEINTEMLDVAVRTRAPGFELLALMFSTHLRLQTFDVAAADTAAARCDTMIQQLRLPWPRFQHTMWRGLRLALDGRFDDAESVYDDAERQAGRIGMWYAGGAVAIGRLTLRYHRGGMAHARPLLDAFAGVQDSLDHDAKVLHLCAEGRAEEARRLAAEGWPARIPDWSWLTMTCLQAAAQAAVGDLPACRASYAELLPHSGRLTVGSGVAGLGPVDWFLALLASATGDRDTARGHLTTLVRLASRAGLIWWRERAMNAERSLGRGLPIVPYRCDGR</sequence>
<dbReference type="RefSeq" id="WP_184541312.1">
    <property type="nucleotide sequence ID" value="NZ_JACHMP010000001.1"/>
</dbReference>